<dbReference type="SUPFAM" id="SSF81665">
    <property type="entry name" value="Calcium ATPase, transmembrane domain M"/>
    <property type="match status" value="1"/>
</dbReference>
<dbReference type="Gene3D" id="2.70.150.10">
    <property type="entry name" value="Calcium-transporting ATPase, cytoplasmic transduction domain A"/>
    <property type="match status" value="1"/>
</dbReference>
<name>A0A284VJ93_9EURY</name>
<evidence type="ECO:0000313" key="4">
    <source>
        <dbReference type="Proteomes" id="UP000218615"/>
    </source>
</evidence>
<dbReference type="InterPro" id="IPR004014">
    <property type="entry name" value="ATPase_P-typ_cation-transptr_N"/>
</dbReference>
<dbReference type="SMART" id="SM00831">
    <property type="entry name" value="Cation_ATPase_N"/>
    <property type="match status" value="1"/>
</dbReference>
<dbReference type="RefSeq" id="WP_179293746.1">
    <property type="nucleotide sequence ID" value="NZ_FZMP01000018.1"/>
</dbReference>
<dbReference type="Proteomes" id="UP000218615">
    <property type="component" value="Unassembled WGS sequence"/>
</dbReference>
<reference evidence="4" key="1">
    <citation type="submission" date="2017-06" db="EMBL/GenBank/DDBJ databases">
        <authorList>
            <person name="Cremers G."/>
        </authorList>
    </citation>
    <scope>NUCLEOTIDE SEQUENCE [LARGE SCALE GENOMIC DNA]</scope>
</reference>
<keyword evidence="1" id="KW-0812">Transmembrane</keyword>
<protein>
    <recommendedName>
        <fullName evidence="2">Cation-transporting P-type ATPase N-terminal domain-containing protein</fullName>
    </recommendedName>
</protein>
<proteinExistence type="predicted"/>
<evidence type="ECO:0000259" key="2">
    <source>
        <dbReference type="SMART" id="SM00831"/>
    </source>
</evidence>
<dbReference type="EMBL" id="FZMP01000018">
    <property type="protein sequence ID" value="SNQ59321.1"/>
    <property type="molecule type" value="Genomic_DNA"/>
</dbReference>
<accession>A0A284VJ93</accession>
<dbReference type="AlphaFoldDB" id="A0A284VJ93"/>
<sequence length="99" mass="11448">MKIQALDREDVFRELDTTPQGLTEEEARKRLSDFGENIISEKKRASRLVQFASHLADWLGNDTSMRNLAYALFAVIFINALFTFFQEYRAEKASEALKN</sequence>
<keyword evidence="1" id="KW-1133">Transmembrane helix</keyword>
<feature type="transmembrane region" description="Helical" evidence="1">
    <location>
        <begin position="68"/>
        <end position="85"/>
    </location>
</feature>
<feature type="domain" description="Cation-transporting P-type ATPase N-terminal" evidence="2">
    <location>
        <begin position="2"/>
        <end position="84"/>
    </location>
</feature>
<dbReference type="Gene3D" id="1.20.1110.10">
    <property type="entry name" value="Calcium-transporting ATPase, transmembrane domain"/>
    <property type="match status" value="1"/>
</dbReference>
<evidence type="ECO:0000313" key="3">
    <source>
        <dbReference type="EMBL" id="SNQ59321.1"/>
    </source>
</evidence>
<dbReference type="InterPro" id="IPR023298">
    <property type="entry name" value="ATPase_P-typ_TM_dom_sf"/>
</dbReference>
<evidence type="ECO:0000256" key="1">
    <source>
        <dbReference type="SAM" id="Phobius"/>
    </source>
</evidence>
<organism evidence="3 4">
    <name type="scientific">Candidatus Methanoperedens nitratireducens</name>
    <dbReference type="NCBI Taxonomy" id="1392998"/>
    <lineage>
        <taxon>Archaea</taxon>
        <taxon>Methanobacteriati</taxon>
        <taxon>Methanobacteriota</taxon>
        <taxon>Stenosarchaea group</taxon>
        <taxon>Methanomicrobia</taxon>
        <taxon>Methanosarcinales</taxon>
        <taxon>ANME-2 cluster</taxon>
        <taxon>Candidatus Methanoperedentaceae</taxon>
        <taxon>Candidatus Methanoperedens</taxon>
    </lineage>
</organism>
<keyword evidence="1" id="KW-0472">Membrane</keyword>
<dbReference type="Pfam" id="PF00690">
    <property type="entry name" value="Cation_ATPase_N"/>
    <property type="match status" value="1"/>
</dbReference>
<keyword evidence="4" id="KW-1185">Reference proteome</keyword>
<gene>
    <name evidence="3" type="ORF">MNV_1140017</name>
</gene>